<proteinExistence type="inferred from homology"/>
<name>A0A1I6ASP1_HYMAR</name>
<keyword evidence="6" id="KW-1185">Reference proteome</keyword>
<evidence type="ECO:0000256" key="3">
    <source>
        <dbReference type="ARBA" id="ARBA00012865"/>
    </source>
</evidence>
<organism evidence="5 6">
    <name type="scientific">Hymenobacter arizonensis</name>
    <name type="common">Siccationidurans arizonensis</name>
    <dbReference type="NCBI Taxonomy" id="1227077"/>
    <lineage>
        <taxon>Bacteria</taxon>
        <taxon>Pseudomonadati</taxon>
        <taxon>Bacteroidota</taxon>
        <taxon>Cytophagia</taxon>
        <taxon>Cytophagales</taxon>
        <taxon>Hymenobacteraceae</taxon>
        <taxon>Hymenobacter</taxon>
    </lineage>
</organism>
<comment type="catalytic activity">
    <reaction evidence="1">
        <text>a beta-lactam + H2O = a substituted beta-amino acid</text>
        <dbReference type="Rhea" id="RHEA:20401"/>
        <dbReference type="ChEBI" id="CHEBI:15377"/>
        <dbReference type="ChEBI" id="CHEBI:35627"/>
        <dbReference type="ChEBI" id="CHEBI:140347"/>
        <dbReference type="EC" id="3.5.2.6"/>
    </reaction>
</comment>
<evidence type="ECO:0000256" key="1">
    <source>
        <dbReference type="ARBA" id="ARBA00001526"/>
    </source>
</evidence>
<reference evidence="6" key="1">
    <citation type="submission" date="2016-10" db="EMBL/GenBank/DDBJ databases">
        <authorList>
            <person name="Varghese N."/>
            <person name="Submissions S."/>
        </authorList>
    </citation>
    <scope>NUCLEOTIDE SEQUENCE [LARGE SCALE GENOMIC DNA]</scope>
    <source>
        <strain evidence="6">OR362-8,ATCC BAA-1266,JCM 13504</strain>
    </source>
</reference>
<protein>
    <recommendedName>
        <fullName evidence="3">beta-lactamase</fullName>
        <ecNumber evidence="3">3.5.2.6</ecNumber>
    </recommendedName>
</protein>
<dbReference type="Proteomes" id="UP000199029">
    <property type="component" value="Unassembled WGS sequence"/>
</dbReference>
<dbReference type="GO" id="GO:0046677">
    <property type="term" value="P:response to antibiotic"/>
    <property type="evidence" value="ECO:0007669"/>
    <property type="project" value="InterPro"/>
</dbReference>
<evidence type="ECO:0000256" key="2">
    <source>
        <dbReference type="ARBA" id="ARBA00009009"/>
    </source>
</evidence>
<dbReference type="InterPro" id="IPR045155">
    <property type="entry name" value="Beta-lactam_cat"/>
</dbReference>
<feature type="domain" description="Beta-lactamase class A catalytic" evidence="4">
    <location>
        <begin position="87"/>
        <end position="378"/>
    </location>
</feature>
<dbReference type="GO" id="GO:0030655">
    <property type="term" value="P:beta-lactam antibiotic catabolic process"/>
    <property type="evidence" value="ECO:0007669"/>
    <property type="project" value="InterPro"/>
</dbReference>
<evidence type="ECO:0000313" key="6">
    <source>
        <dbReference type="Proteomes" id="UP000199029"/>
    </source>
</evidence>
<dbReference type="GO" id="GO:0008800">
    <property type="term" value="F:beta-lactamase activity"/>
    <property type="evidence" value="ECO:0007669"/>
    <property type="project" value="UniProtKB-EC"/>
</dbReference>
<accession>A0A1I6ASP1</accession>
<gene>
    <name evidence="5" type="ORF">SAMN04515668_3853</name>
</gene>
<evidence type="ECO:0000313" key="5">
    <source>
        <dbReference type="EMBL" id="SFQ71672.1"/>
    </source>
</evidence>
<dbReference type="SUPFAM" id="SSF56601">
    <property type="entry name" value="beta-lactamase/transpeptidase-like"/>
    <property type="match status" value="1"/>
</dbReference>
<comment type="similarity">
    <text evidence="2">Belongs to the class-A beta-lactamase family.</text>
</comment>
<evidence type="ECO:0000259" key="4">
    <source>
        <dbReference type="Pfam" id="PF13354"/>
    </source>
</evidence>
<sequence length="419" mass="47034">MNKCSHGTAFGWHTLRAAILIAGMLLLSQLSARAQRLANPLRQVLRHDTTGLARVLARPDFYRVQILYTRIRRDKVGTPHFRRYRYRLRPREYFYPASTIKLAAAALALEKLHAMSTTVAGLTPESVMLTDSAFAAQTRVRRDTSAASGRPSVAHYVRKALLVSDNDAFNRLYEFVGPAELNASLARLGLRHSRLQHRLSVGDQEPGSRHTNPVAFYADTAATQLLHRQPAAYYAGPWPQPKLRNQKIGQAYLQGERRVDEPLDFSQKNAFSLPDLQRLLRAVLFPETLPPAQRLQLGPSDYVLLRKALSQLPRESQHPRYDAANYPDTYAKFLLGGGGLAPLPPGVRVFNKMGQAYGFLIDNAYVVDADKGVEFLLSAVVYVNADGVLNDDKYEYDLIGFPFMRDLGQRVYEAALKKK</sequence>
<dbReference type="EC" id="3.5.2.6" evidence="3"/>
<dbReference type="Gene3D" id="3.40.710.10">
    <property type="entry name" value="DD-peptidase/beta-lactamase superfamily"/>
    <property type="match status" value="1"/>
</dbReference>
<dbReference type="InterPro" id="IPR012338">
    <property type="entry name" value="Beta-lactam/transpept-like"/>
</dbReference>
<dbReference type="EMBL" id="FOXS01000006">
    <property type="protein sequence ID" value="SFQ71672.1"/>
    <property type="molecule type" value="Genomic_DNA"/>
</dbReference>
<dbReference type="InterPro" id="IPR000871">
    <property type="entry name" value="Beta-lactam_class-A"/>
</dbReference>
<dbReference type="PANTHER" id="PTHR35333">
    <property type="entry name" value="BETA-LACTAMASE"/>
    <property type="match status" value="1"/>
</dbReference>
<dbReference type="STRING" id="1227077.SAMN04515668_3853"/>
<dbReference type="AlphaFoldDB" id="A0A1I6ASP1"/>
<dbReference type="Pfam" id="PF13354">
    <property type="entry name" value="Beta-lactamase2"/>
    <property type="match status" value="1"/>
</dbReference>
<dbReference type="PANTHER" id="PTHR35333:SF3">
    <property type="entry name" value="BETA-LACTAMASE-TYPE TRANSPEPTIDASE FOLD CONTAINING PROTEIN"/>
    <property type="match status" value="1"/>
</dbReference>